<dbReference type="GO" id="GO:0016887">
    <property type="term" value="F:ATP hydrolysis activity"/>
    <property type="evidence" value="ECO:0007669"/>
    <property type="project" value="InterPro"/>
</dbReference>
<dbReference type="InterPro" id="IPR023214">
    <property type="entry name" value="HAD_sf"/>
</dbReference>
<feature type="transmembrane region" description="Helical" evidence="10">
    <location>
        <begin position="285"/>
        <end position="312"/>
    </location>
</feature>
<keyword evidence="4 10" id="KW-0812">Transmembrane</keyword>
<dbReference type="GO" id="GO:0005524">
    <property type="term" value="F:ATP binding"/>
    <property type="evidence" value="ECO:0007669"/>
    <property type="project" value="UniProtKB-KW"/>
</dbReference>
<dbReference type="AlphaFoldDB" id="A0A2H0W3X4"/>
<dbReference type="InterPro" id="IPR006068">
    <property type="entry name" value="ATPase_P-typ_cation-transptr_C"/>
</dbReference>
<dbReference type="PRINTS" id="PR00120">
    <property type="entry name" value="HATPASE"/>
</dbReference>
<dbReference type="SUPFAM" id="SSF56784">
    <property type="entry name" value="HAD-like"/>
    <property type="match status" value="1"/>
</dbReference>
<dbReference type="InterPro" id="IPR004014">
    <property type="entry name" value="ATPase_P-typ_cation-transptr_N"/>
</dbReference>
<dbReference type="SFLD" id="SFLDG00002">
    <property type="entry name" value="C1.7:_P-type_atpase_like"/>
    <property type="match status" value="1"/>
</dbReference>
<dbReference type="Gene3D" id="2.70.150.10">
    <property type="entry name" value="Calcium-transporting ATPase, cytoplasmic transduction domain A"/>
    <property type="match status" value="1"/>
</dbReference>
<dbReference type="SUPFAM" id="SSF81665">
    <property type="entry name" value="Calcium ATPase, transmembrane domain M"/>
    <property type="match status" value="1"/>
</dbReference>
<dbReference type="PROSITE" id="PS00154">
    <property type="entry name" value="ATPASE_E1_E2"/>
    <property type="match status" value="1"/>
</dbReference>
<evidence type="ECO:0000259" key="11">
    <source>
        <dbReference type="SMART" id="SM00831"/>
    </source>
</evidence>
<accession>A0A2H0W3X4</accession>
<evidence type="ECO:0000256" key="10">
    <source>
        <dbReference type="SAM" id="Phobius"/>
    </source>
</evidence>
<dbReference type="PANTHER" id="PTHR43294">
    <property type="entry name" value="SODIUM/POTASSIUM-TRANSPORTING ATPASE SUBUNIT ALPHA"/>
    <property type="match status" value="1"/>
</dbReference>
<sequence>MTVKKNKPEFTRIHWYSLSVVDCFKKLKSSKDGLSSKDHEKIQKKYGFNKIPAEKQFSALGILISQLKSPLVYVLLVAGSVSLFLGDITDALVIFFAVIINTIFGFWQENKANKAVSQLKKIVKNTARVLRDGNEKLIDAIDLVPGDIVFIQAGDKVPADCRVIDSKDLQTTEATLTGESSPSSKNNKILKTGTYLADRKNMVYMGTLVVRGKTTALVCEIGIHTEIGAITSLIKDTKEEKTPLQKGLSQFSNWLTVLVLILSSLIFFVGILLNKDPLEMFITAVALAVAAIPEGLIIAVTIILTIGMQFILKKKALVRKLVATETLGSVSVICTDKTGTLTEGNMQVSKIITADKEYQLTKSKELNEVEKVRDLISKVSVLCNAAVVENPEAELESLKIIGSPTEKALLIAAIESGYVPEKLHKDYIQLDEIPFDSEKKFMATLCNHKKAEHQHIFTKGAPEIIFKYCSKVMISGKAETLTLEKLNYLKKKYEAMTKKGLRLLAFAYKTGHDFKNCNDELKNLTFLGFVAIKDPLRREAKEALLLCKSAGIRTVVITGDHRLTAKAIFDELGFKTDGNIVEGSELDNWTDEELQARVVNIDIYARVEPRHKLRVVDAWQARGEVVAMTGDGINDAPALKSADIGIALGDGSDVTKETADIILLDNNFKVIVAAIEQGRIIFENIRKVVLYLLSDSFSELILITGSLLVGLPLPILATQILWINLVADGLPNIALTLEPGESEIMEDKPRKKSEPILNKEMKVLIFIIGIITDIILFILFIYLLNTMGEGRLDHIRTIIFTALGIDSLLYVFSVRSLRHSIFTKNIFSNLYLVGAVIIAFFILISAVYVPFLQTIFKTVSLNGREWLVILSLGLIKITAIEIVKHYFIVKRKSNYKKQPPISKNKEMITLNV</sequence>
<protein>
    <submittedName>
        <fullName evidence="12">ATPase</fullName>
    </submittedName>
</protein>
<evidence type="ECO:0000313" key="12">
    <source>
        <dbReference type="EMBL" id="PIS06004.1"/>
    </source>
</evidence>
<dbReference type="Proteomes" id="UP000229056">
    <property type="component" value="Unassembled WGS sequence"/>
</dbReference>
<dbReference type="Pfam" id="PF00689">
    <property type="entry name" value="Cation_ATPase_C"/>
    <property type="match status" value="1"/>
</dbReference>
<feature type="domain" description="Cation-transporting P-type ATPase N-terminal" evidence="11">
    <location>
        <begin position="14"/>
        <end position="87"/>
    </location>
</feature>
<keyword evidence="6" id="KW-0067">ATP-binding</keyword>
<evidence type="ECO:0000256" key="6">
    <source>
        <dbReference type="ARBA" id="ARBA00022840"/>
    </source>
</evidence>
<dbReference type="EMBL" id="PEZY01000012">
    <property type="protein sequence ID" value="PIS06004.1"/>
    <property type="molecule type" value="Genomic_DNA"/>
</dbReference>
<dbReference type="InterPro" id="IPR044492">
    <property type="entry name" value="P_typ_ATPase_HD_dom"/>
</dbReference>
<dbReference type="InterPro" id="IPR050510">
    <property type="entry name" value="Cation_transp_ATPase_P-type"/>
</dbReference>
<dbReference type="InterPro" id="IPR018303">
    <property type="entry name" value="ATPase_P-typ_P_site"/>
</dbReference>
<dbReference type="SUPFAM" id="SSF81660">
    <property type="entry name" value="Metal cation-transporting ATPase, ATP-binding domain N"/>
    <property type="match status" value="1"/>
</dbReference>
<evidence type="ECO:0000256" key="3">
    <source>
        <dbReference type="ARBA" id="ARBA00022475"/>
    </source>
</evidence>
<comment type="similarity">
    <text evidence="2">Belongs to the cation transport ATPase (P-type) (TC 3.A.3) family. Type IIA subfamily.</text>
</comment>
<keyword evidence="5" id="KW-0547">Nucleotide-binding</keyword>
<feature type="transmembrane region" description="Helical" evidence="10">
    <location>
        <begin position="795"/>
        <end position="814"/>
    </location>
</feature>
<dbReference type="SFLD" id="SFLDF00027">
    <property type="entry name" value="p-type_atpase"/>
    <property type="match status" value="1"/>
</dbReference>
<evidence type="ECO:0000256" key="5">
    <source>
        <dbReference type="ARBA" id="ARBA00022741"/>
    </source>
</evidence>
<dbReference type="SUPFAM" id="SSF81653">
    <property type="entry name" value="Calcium ATPase, transduction domain A"/>
    <property type="match status" value="1"/>
</dbReference>
<keyword evidence="8 10" id="KW-1133">Transmembrane helix</keyword>
<dbReference type="Pfam" id="PF08282">
    <property type="entry name" value="Hydrolase_3"/>
    <property type="match status" value="1"/>
</dbReference>
<evidence type="ECO:0000256" key="9">
    <source>
        <dbReference type="ARBA" id="ARBA00023136"/>
    </source>
</evidence>
<dbReference type="Pfam" id="PF00690">
    <property type="entry name" value="Cation_ATPase_N"/>
    <property type="match status" value="1"/>
</dbReference>
<evidence type="ECO:0000256" key="1">
    <source>
        <dbReference type="ARBA" id="ARBA00004651"/>
    </source>
</evidence>
<dbReference type="GO" id="GO:0005886">
    <property type="term" value="C:plasma membrane"/>
    <property type="evidence" value="ECO:0007669"/>
    <property type="project" value="UniProtKB-SubCell"/>
</dbReference>
<feature type="transmembrane region" description="Helical" evidence="10">
    <location>
        <begin position="866"/>
        <end position="887"/>
    </location>
</feature>
<name>A0A2H0W3X4_9BACT</name>
<dbReference type="InterPro" id="IPR023298">
    <property type="entry name" value="ATPase_P-typ_TM_dom_sf"/>
</dbReference>
<dbReference type="PRINTS" id="PR00119">
    <property type="entry name" value="CATATPASE"/>
</dbReference>
<proteinExistence type="inferred from homology"/>
<organism evidence="12 13">
    <name type="scientific">Candidatus Buchananbacteria bacterium CG10_big_fil_rev_8_21_14_0_10_33_19</name>
    <dbReference type="NCBI Taxonomy" id="1974525"/>
    <lineage>
        <taxon>Bacteria</taxon>
        <taxon>Candidatus Buchananiibacteriota</taxon>
    </lineage>
</organism>
<evidence type="ECO:0000256" key="4">
    <source>
        <dbReference type="ARBA" id="ARBA00022692"/>
    </source>
</evidence>
<keyword evidence="7" id="KW-1278">Translocase</keyword>
<dbReference type="InterPro" id="IPR023299">
    <property type="entry name" value="ATPase_P-typ_cyto_dom_N"/>
</dbReference>
<dbReference type="Gene3D" id="3.40.50.1000">
    <property type="entry name" value="HAD superfamily/HAD-like"/>
    <property type="match status" value="1"/>
</dbReference>
<evidence type="ECO:0000256" key="7">
    <source>
        <dbReference type="ARBA" id="ARBA00022967"/>
    </source>
</evidence>
<dbReference type="InterPro" id="IPR001757">
    <property type="entry name" value="P_typ_ATPase"/>
</dbReference>
<feature type="transmembrane region" description="Helical" evidence="10">
    <location>
        <begin position="60"/>
        <end position="85"/>
    </location>
</feature>
<dbReference type="Pfam" id="PF13246">
    <property type="entry name" value="Cation_ATPase"/>
    <property type="match status" value="1"/>
</dbReference>
<feature type="transmembrane region" description="Helical" evidence="10">
    <location>
        <begin position="91"/>
        <end position="107"/>
    </location>
</feature>
<dbReference type="Gene3D" id="3.40.1110.10">
    <property type="entry name" value="Calcium-transporting ATPase, cytoplasmic domain N"/>
    <property type="match status" value="1"/>
</dbReference>
<comment type="caution">
    <text evidence="12">The sequence shown here is derived from an EMBL/GenBank/DDBJ whole genome shotgun (WGS) entry which is preliminary data.</text>
</comment>
<dbReference type="Pfam" id="PF00122">
    <property type="entry name" value="E1-E2_ATPase"/>
    <property type="match status" value="1"/>
</dbReference>
<dbReference type="InterPro" id="IPR036412">
    <property type="entry name" value="HAD-like_sf"/>
</dbReference>
<evidence type="ECO:0000313" key="13">
    <source>
        <dbReference type="Proteomes" id="UP000229056"/>
    </source>
</evidence>
<evidence type="ECO:0000256" key="2">
    <source>
        <dbReference type="ARBA" id="ARBA00005675"/>
    </source>
</evidence>
<reference evidence="13" key="1">
    <citation type="submission" date="2017-09" db="EMBL/GenBank/DDBJ databases">
        <title>Depth-based differentiation of microbial function through sediment-hosted aquifers and enrichment of novel symbionts in the deep terrestrial subsurface.</title>
        <authorList>
            <person name="Probst A.J."/>
            <person name="Ladd B."/>
            <person name="Jarett J.K."/>
            <person name="Geller-Mcgrath D.E."/>
            <person name="Sieber C.M.K."/>
            <person name="Emerson J.B."/>
            <person name="Anantharaman K."/>
            <person name="Thomas B.C."/>
            <person name="Malmstrom R."/>
            <person name="Stieglmeier M."/>
            <person name="Klingl A."/>
            <person name="Woyke T."/>
            <person name="Ryan C.M."/>
            <person name="Banfield J.F."/>
        </authorList>
    </citation>
    <scope>NUCLEOTIDE SEQUENCE [LARGE SCALE GENOMIC DNA]</scope>
</reference>
<feature type="transmembrane region" description="Helical" evidence="10">
    <location>
        <begin position="251"/>
        <end position="273"/>
    </location>
</feature>
<dbReference type="NCBIfam" id="TIGR01494">
    <property type="entry name" value="ATPase_P-type"/>
    <property type="match status" value="2"/>
</dbReference>
<keyword evidence="3" id="KW-1003">Cell membrane</keyword>
<dbReference type="PANTHER" id="PTHR43294:SF21">
    <property type="entry name" value="CATION TRANSPORTING ATPASE"/>
    <property type="match status" value="1"/>
</dbReference>
<gene>
    <name evidence="12" type="ORF">COT80_04535</name>
</gene>
<dbReference type="InterPro" id="IPR008250">
    <property type="entry name" value="ATPase_P-typ_transduc_dom_A_sf"/>
</dbReference>
<dbReference type="InterPro" id="IPR059000">
    <property type="entry name" value="ATPase_P-type_domA"/>
</dbReference>
<evidence type="ECO:0000256" key="8">
    <source>
        <dbReference type="ARBA" id="ARBA00022989"/>
    </source>
</evidence>
<comment type="subcellular location">
    <subcellularLocation>
        <location evidence="1">Cell membrane</location>
        <topology evidence="1">Multi-pass membrane protein</topology>
    </subcellularLocation>
</comment>
<feature type="transmembrane region" description="Helical" evidence="10">
    <location>
        <begin position="761"/>
        <end position="783"/>
    </location>
</feature>
<feature type="transmembrane region" description="Helical" evidence="10">
    <location>
        <begin position="826"/>
        <end position="851"/>
    </location>
</feature>
<keyword evidence="9 10" id="KW-0472">Membrane</keyword>
<dbReference type="Gene3D" id="1.20.1110.10">
    <property type="entry name" value="Calcium-transporting ATPase, transmembrane domain"/>
    <property type="match status" value="1"/>
</dbReference>
<dbReference type="SMART" id="SM00831">
    <property type="entry name" value="Cation_ATPase_N"/>
    <property type="match status" value="1"/>
</dbReference>
<dbReference type="SFLD" id="SFLDS00003">
    <property type="entry name" value="Haloacid_Dehalogenase"/>
    <property type="match status" value="1"/>
</dbReference>